<accession>A0ABQ4TMK3</accession>
<feature type="chain" id="PRO_5045079849" description="Pentapeptide MXKDX repeat protein" evidence="1">
    <location>
        <begin position="27"/>
        <end position="71"/>
    </location>
</feature>
<evidence type="ECO:0008006" key="4">
    <source>
        <dbReference type="Google" id="ProtNLM"/>
    </source>
</evidence>
<name>A0ABQ4TMK3_9HYPH</name>
<proteinExistence type="predicted"/>
<evidence type="ECO:0000313" key="3">
    <source>
        <dbReference type="Proteomes" id="UP001055101"/>
    </source>
</evidence>
<reference evidence="2" key="1">
    <citation type="journal article" date="2021" name="Front. Microbiol.">
        <title>Comprehensive Comparative Genomics and Phenotyping of Methylobacterium Species.</title>
        <authorList>
            <person name="Alessa O."/>
            <person name="Ogura Y."/>
            <person name="Fujitani Y."/>
            <person name="Takami H."/>
            <person name="Hayashi T."/>
            <person name="Sahin N."/>
            <person name="Tani A."/>
        </authorList>
    </citation>
    <scope>NUCLEOTIDE SEQUENCE</scope>
    <source>
        <strain evidence="2">DSM 23674</strain>
    </source>
</reference>
<reference evidence="2" key="2">
    <citation type="submission" date="2021-08" db="EMBL/GenBank/DDBJ databases">
        <authorList>
            <person name="Tani A."/>
            <person name="Ola A."/>
            <person name="Ogura Y."/>
            <person name="Katsura K."/>
            <person name="Hayashi T."/>
        </authorList>
    </citation>
    <scope>NUCLEOTIDE SEQUENCE</scope>
    <source>
        <strain evidence="2">DSM 23674</strain>
    </source>
</reference>
<protein>
    <recommendedName>
        <fullName evidence="4">Pentapeptide MXKDX repeat protein</fullName>
    </recommendedName>
</protein>
<dbReference type="EMBL" id="BPRA01000014">
    <property type="protein sequence ID" value="GJE56521.1"/>
    <property type="molecule type" value="Genomic_DNA"/>
</dbReference>
<gene>
    <name evidence="2" type="ORF">EKPJFOCH_3027</name>
</gene>
<keyword evidence="1" id="KW-0732">Signal</keyword>
<dbReference type="Proteomes" id="UP001055101">
    <property type="component" value="Unassembled WGS sequence"/>
</dbReference>
<comment type="caution">
    <text evidence="2">The sequence shown here is derived from an EMBL/GenBank/DDBJ whole genome shotgun (WGS) entry which is preliminary data.</text>
</comment>
<feature type="signal peptide" evidence="1">
    <location>
        <begin position="1"/>
        <end position="26"/>
    </location>
</feature>
<organism evidence="2 3">
    <name type="scientific">Methylobacterium thuringiense</name>
    <dbReference type="NCBI Taxonomy" id="1003091"/>
    <lineage>
        <taxon>Bacteria</taxon>
        <taxon>Pseudomonadati</taxon>
        <taxon>Pseudomonadota</taxon>
        <taxon>Alphaproteobacteria</taxon>
        <taxon>Hyphomicrobiales</taxon>
        <taxon>Methylobacteriaceae</taxon>
        <taxon>Methylobacterium</taxon>
    </lineage>
</organism>
<evidence type="ECO:0000256" key="1">
    <source>
        <dbReference type="SAM" id="SignalP"/>
    </source>
</evidence>
<sequence>MKTTTVALAAATLLGGLTLGLGSASAATATGVQASGAPTSYVKMMSKRQMMMRDKKMMMRKKMMMKKKGMM</sequence>
<evidence type="ECO:0000313" key="2">
    <source>
        <dbReference type="EMBL" id="GJE56521.1"/>
    </source>
</evidence>
<keyword evidence="3" id="KW-1185">Reference proteome</keyword>